<comment type="caution">
    <text evidence="2">The sequence shown here is derived from an EMBL/GenBank/DDBJ whole genome shotgun (WGS) entry which is preliminary data.</text>
</comment>
<keyword evidence="1" id="KW-0472">Membrane</keyword>
<name>A0A7K0BWR5_9ACTN</name>
<evidence type="ECO:0000313" key="2">
    <source>
        <dbReference type="EMBL" id="MQY05623.1"/>
    </source>
</evidence>
<keyword evidence="3" id="KW-1185">Reference proteome</keyword>
<proteinExistence type="predicted"/>
<evidence type="ECO:0000313" key="3">
    <source>
        <dbReference type="Proteomes" id="UP000487268"/>
    </source>
</evidence>
<evidence type="ECO:0008006" key="4">
    <source>
        <dbReference type="Google" id="ProtNLM"/>
    </source>
</evidence>
<dbReference type="EMBL" id="WEGH01000002">
    <property type="protein sequence ID" value="MQY05623.1"/>
    <property type="molecule type" value="Genomic_DNA"/>
</dbReference>
<dbReference type="OrthoDB" id="8159487at2"/>
<dbReference type="Proteomes" id="UP000487268">
    <property type="component" value="Unassembled WGS sequence"/>
</dbReference>
<feature type="transmembrane region" description="Helical" evidence="1">
    <location>
        <begin position="83"/>
        <end position="102"/>
    </location>
</feature>
<evidence type="ECO:0000256" key="1">
    <source>
        <dbReference type="SAM" id="Phobius"/>
    </source>
</evidence>
<accession>A0A7K0BWR5</accession>
<dbReference type="Pfam" id="PF06197">
    <property type="entry name" value="DUF998"/>
    <property type="match status" value="1"/>
</dbReference>
<organism evidence="2 3">
    <name type="scientific">Actinomadura macrotermitis</name>
    <dbReference type="NCBI Taxonomy" id="2585200"/>
    <lineage>
        <taxon>Bacteria</taxon>
        <taxon>Bacillati</taxon>
        <taxon>Actinomycetota</taxon>
        <taxon>Actinomycetes</taxon>
        <taxon>Streptosporangiales</taxon>
        <taxon>Thermomonosporaceae</taxon>
        <taxon>Actinomadura</taxon>
    </lineage>
</organism>
<protein>
    <recommendedName>
        <fullName evidence="4">DUF998 domain-containing protein</fullName>
    </recommendedName>
</protein>
<feature type="transmembrane region" description="Helical" evidence="1">
    <location>
        <begin position="122"/>
        <end position="143"/>
    </location>
</feature>
<gene>
    <name evidence="2" type="ORF">ACRB68_37000</name>
</gene>
<feature type="transmembrane region" description="Helical" evidence="1">
    <location>
        <begin position="50"/>
        <end position="71"/>
    </location>
</feature>
<dbReference type="RefSeq" id="WP_153533764.1">
    <property type="nucleotide sequence ID" value="NZ_WEGH01000002.1"/>
</dbReference>
<sequence length="210" mass="21102">MSDKRTRVLLSGGAVGTPLFFAVVAAQLPAADGFDLGPHMISQLAAGPGGWVQAANFVVTGALFVLTAAGLGRALAEGPGRTWLPRLVAVFGAGLVAAGLMVADPVAGYPVGVPEETTWHGIGHGVAAMVAGFALVGALFVLARRHRSEGLTGMAAADVAVGVGYLVLPYVYAPEMGLLFALASAVAWGWIALAAVRLAPRPVAAAAQPA</sequence>
<feature type="transmembrane region" description="Helical" evidence="1">
    <location>
        <begin position="178"/>
        <end position="199"/>
    </location>
</feature>
<keyword evidence="1" id="KW-1133">Transmembrane helix</keyword>
<dbReference type="InterPro" id="IPR009339">
    <property type="entry name" value="DUF998"/>
</dbReference>
<reference evidence="2 3" key="1">
    <citation type="submission" date="2019-10" db="EMBL/GenBank/DDBJ databases">
        <title>Actinomadura rubteroloni sp. nov. and Actinomadura macrotermitis sp. nov., isolated from the gut of fungus growing-termite Macrotermes natalensis.</title>
        <authorList>
            <person name="Benndorf R."/>
            <person name="Martin K."/>
            <person name="Kuefner M."/>
            <person name="De Beer W."/>
            <person name="Kaster A.-K."/>
            <person name="Vollmers J."/>
            <person name="Poulsen M."/>
            <person name="Beemelmanns C."/>
        </authorList>
    </citation>
    <scope>NUCLEOTIDE SEQUENCE [LARGE SCALE GENOMIC DNA]</scope>
    <source>
        <strain evidence="2 3">RB68</strain>
    </source>
</reference>
<dbReference type="AlphaFoldDB" id="A0A7K0BWR5"/>
<keyword evidence="1" id="KW-0812">Transmembrane</keyword>
<feature type="transmembrane region" description="Helical" evidence="1">
    <location>
        <begin position="155"/>
        <end position="172"/>
    </location>
</feature>